<organism evidence="3 4">
    <name type="scientific">Pseudocercospora musae</name>
    <dbReference type="NCBI Taxonomy" id="113226"/>
    <lineage>
        <taxon>Eukaryota</taxon>
        <taxon>Fungi</taxon>
        <taxon>Dikarya</taxon>
        <taxon>Ascomycota</taxon>
        <taxon>Pezizomycotina</taxon>
        <taxon>Dothideomycetes</taxon>
        <taxon>Dothideomycetidae</taxon>
        <taxon>Mycosphaerellales</taxon>
        <taxon>Mycosphaerellaceae</taxon>
        <taxon>Pseudocercospora</taxon>
    </lineage>
</organism>
<feature type="compositionally biased region" description="Polar residues" evidence="1">
    <location>
        <begin position="114"/>
        <end position="123"/>
    </location>
</feature>
<dbReference type="EMBL" id="LFZO01000495">
    <property type="protein sequence ID" value="KXT08077.1"/>
    <property type="molecule type" value="Genomic_DNA"/>
</dbReference>
<evidence type="ECO:0000259" key="2">
    <source>
        <dbReference type="PROSITE" id="PS50181"/>
    </source>
</evidence>
<dbReference type="Proteomes" id="UP000073492">
    <property type="component" value="Unassembled WGS sequence"/>
</dbReference>
<accession>A0A139I070</accession>
<evidence type="ECO:0000313" key="3">
    <source>
        <dbReference type="EMBL" id="KXT08077.1"/>
    </source>
</evidence>
<gene>
    <name evidence="3" type="ORF">AC579_3803</name>
</gene>
<dbReference type="InterPro" id="IPR001810">
    <property type="entry name" value="F-box_dom"/>
</dbReference>
<feature type="region of interest" description="Disordered" evidence="1">
    <location>
        <begin position="141"/>
        <end position="192"/>
    </location>
</feature>
<feature type="compositionally biased region" description="Basic and acidic residues" evidence="1">
    <location>
        <begin position="180"/>
        <end position="190"/>
    </location>
</feature>
<protein>
    <recommendedName>
        <fullName evidence="2">F-box domain-containing protein</fullName>
    </recommendedName>
</protein>
<evidence type="ECO:0000256" key="1">
    <source>
        <dbReference type="SAM" id="MobiDB-lite"/>
    </source>
</evidence>
<dbReference type="AlphaFoldDB" id="A0A139I070"/>
<keyword evidence="4" id="KW-1185">Reference proteome</keyword>
<feature type="compositionally biased region" description="Basic residues" evidence="1">
    <location>
        <begin position="94"/>
        <end position="113"/>
    </location>
</feature>
<reference evidence="3 4" key="1">
    <citation type="submission" date="2015-07" db="EMBL/GenBank/DDBJ databases">
        <title>Comparative genomics of the Sigatoka disease complex on banana suggests a link between parallel evolutionary changes in Pseudocercospora fijiensis and Pseudocercospora eumusae and increased virulence on the banana host.</title>
        <authorList>
            <person name="Chang T.-C."/>
            <person name="Salvucci A."/>
            <person name="Crous P.W."/>
            <person name="Stergiopoulos I."/>
        </authorList>
    </citation>
    <scope>NUCLEOTIDE SEQUENCE [LARGE SCALE GENOMIC DNA]</scope>
    <source>
        <strain evidence="3 4">CBS 116634</strain>
    </source>
</reference>
<name>A0A139I070_9PEZI</name>
<feature type="region of interest" description="Disordered" evidence="1">
    <location>
        <begin position="87"/>
        <end position="123"/>
    </location>
</feature>
<feature type="compositionally biased region" description="Basic residues" evidence="1">
    <location>
        <begin position="245"/>
        <end position="259"/>
    </location>
</feature>
<sequence>MPRNARCPALQSQPWTIRWKRLHQFCAALTGRARSSSTTVRCRDHLSRSSFSGITRLAAAAGRAQNLVSCSHRFLFSKKNLFSAKSLSNSQSCHHNRSSASHKRIIKSSHPKKATTSALNKIRQNSALKRISFPCKRAITQASESEQEPPQKEERNHHKTNSASARSLAQKKTPIQASEIKSEPQEKTPINDRCISQASRYQSRAIKVTATTEAIAKKTSSKSHQFSLPGFCYISQQSRDPRLPRTNRSHKTRVRRAKESHRGKETSSTSRRIAKLGFRYNLTAEPLTSELEPQKAHSKMESPKLDMLPTELFDMVADLLSPADLPALRLVSRDTEWRVRRTYAEKCFGHLEVLLNSERSLKKALEISVVGGKVHTLTIHLDELAACQHAAKKQKQKQLQQDVHHGSTKQDDIHVPQRKVLFEILTKNAKTLTAIRLRSGSPPLHKMDWSNNKSKAYRVAASQALHAPKSEDRRAFAIVVGAMADALNHDPESYNITHFGVEKCDQGWSFPLHDLSTNIAGDTVKSWPQIQTHLKSLEMTMDFTPGNPIDLVDLSAAARAFGTNMPNLDNLTLNVARSPPHMSSCCLSNFPMLMMLYQARLSSIKTLRLRNAAVKEVELGAFLEEHEETIEKVVLEGCCLGGGVQWIDRKEEVEWEYVEVEVVA</sequence>
<feature type="domain" description="F-box" evidence="2">
    <location>
        <begin position="302"/>
        <end position="351"/>
    </location>
</feature>
<feature type="region of interest" description="Disordered" evidence="1">
    <location>
        <begin position="238"/>
        <end position="270"/>
    </location>
</feature>
<dbReference type="OrthoDB" id="5357315at2759"/>
<dbReference type="PROSITE" id="PS50181">
    <property type="entry name" value="FBOX"/>
    <property type="match status" value="1"/>
</dbReference>
<proteinExistence type="predicted"/>
<comment type="caution">
    <text evidence="3">The sequence shown here is derived from an EMBL/GenBank/DDBJ whole genome shotgun (WGS) entry which is preliminary data.</text>
</comment>
<evidence type="ECO:0000313" key="4">
    <source>
        <dbReference type="Proteomes" id="UP000073492"/>
    </source>
</evidence>